<dbReference type="AlphaFoldDB" id="D1J783"/>
<feature type="transmembrane region" description="Helical" evidence="1">
    <location>
        <begin position="41"/>
        <end position="61"/>
    </location>
</feature>
<evidence type="ECO:0000256" key="1">
    <source>
        <dbReference type="SAM" id="Phobius"/>
    </source>
</evidence>
<gene>
    <name evidence="2" type="primary">Escp124</name>
    <name evidence="2" type="ORF">Es_cpDNA_124</name>
</gene>
<keyword evidence="1" id="KW-0812">Transmembrane</keyword>
<name>D1J783_ECTSI</name>
<dbReference type="EMBL" id="FP102343">
    <property type="protein sequence ID" value="CAT18806.1"/>
    <property type="molecule type" value="Genomic_DNA"/>
</dbReference>
<proteinExistence type="predicted"/>
<keyword evidence="1" id="KW-0472">Membrane</keyword>
<reference evidence="2" key="2">
    <citation type="journal article" date="2009" name="BMC Evol. Biol.">
        <title>Plastid genomes of two brown algae, Ectocarpus siliculosus and Fucus vesiculosus: further insights on the evolution of red-algal derived plastids.</title>
        <authorList>
            <person name="Le Corguille G."/>
            <person name="Pearson G."/>
            <person name="Valente M."/>
            <person name="Viegas C."/>
            <person name="Gschloessl B."/>
            <person name="Corre E."/>
            <person name="Bailly X."/>
            <person name="Peters A.F."/>
            <person name="Jubin C."/>
            <person name="Vacherie B."/>
            <person name="Cock J.M."/>
            <person name="Leblanc C."/>
        </authorList>
    </citation>
    <scope>NUCLEOTIDE SEQUENCE [LARGE SCALE GENOMIC DNA]</scope>
</reference>
<dbReference type="RefSeq" id="YP_003289236.1">
    <property type="nucleotide sequence ID" value="NC_013498.1"/>
</dbReference>
<accession>D1J783</accession>
<organism>
    <name type="scientific">Ectocarpus siliculosus</name>
    <name type="common">Brown alga</name>
    <name type="synonym">Conferva siliculosa</name>
    <dbReference type="NCBI Taxonomy" id="2880"/>
    <lineage>
        <taxon>Eukaryota</taxon>
        <taxon>Sar</taxon>
        <taxon>Stramenopiles</taxon>
        <taxon>Ochrophyta</taxon>
        <taxon>PX clade</taxon>
        <taxon>Phaeophyceae</taxon>
        <taxon>Ectocarpales</taxon>
        <taxon>Ectocarpaceae</taxon>
        <taxon>Ectocarpus</taxon>
    </lineage>
</organism>
<keyword evidence="2" id="KW-0150">Chloroplast</keyword>
<dbReference type="GeneID" id="8594779"/>
<feature type="transmembrane region" description="Helical" evidence="1">
    <location>
        <begin position="96"/>
        <end position="118"/>
    </location>
</feature>
<sequence>MIETLKILFSIYRLEISLLIGFIFIAFILEQKFQFDKPKKWFIAFNALLFQRGFSALAYYVPYLDMINLHIPLLKDENPLVLRVFLPDFVADSIDLVQQIPFLTFVYISLGYGLFIRYKIPKDRFIRYNVMYSIMLISLQGIINDMFITFIETIILDSHIRATITLVSFFLWLALYIPCFIRSFAGKYDENKFIREAVEVHLGRDGPDFIWWDKRRKGDEKK</sequence>
<keyword evidence="2" id="KW-0934">Plastid</keyword>
<dbReference type="InParanoid" id="D1J783"/>
<feature type="transmembrane region" description="Helical" evidence="1">
    <location>
        <begin position="12"/>
        <end position="29"/>
    </location>
</feature>
<evidence type="ECO:0000313" key="2">
    <source>
        <dbReference type="EMBL" id="CAV31267.1"/>
    </source>
</evidence>
<feature type="transmembrane region" description="Helical" evidence="1">
    <location>
        <begin position="162"/>
        <end position="185"/>
    </location>
</feature>
<reference evidence="2" key="1">
    <citation type="submission" date="2008-12" db="EMBL/GenBank/DDBJ databases">
        <authorList>
            <person name="Genoscope - CEA"/>
        </authorList>
    </citation>
    <scope>NUCLEOTIDE SEQUENCE</scope>
</reference>
<feature type="transmembrane region" description="Helical" evidence="1">
    <location>
        <begin position="130"/>
        <end position="156"/>
    </location>
</feature>
<geneLocation type="chloroplast" evidence="2"/>
<keyword evidence="1" id="KW-1133">Transmembrane helix</keyword>
<protein>
    <submittedName>
        <fullName evidence="2">Uncharacterized protein Escp124</fullName>
    </submittedName>
</protein>
<dbReference type="EMBL" id="FP102296">
    <property type="protein sequence ID" value="CAV31267.1"/>
    <property type="molecule type" value="Genomic_DNA"/>
</dbReference>